<proteinExistence type="predicted"/>
<evidence type="ECO:0000256" key="1">
    <source>
        <dbReference type="SAM" id="MobiDB-lite"/>
    </source>
</evidence>
<reference evidence="3" key="1">
    <citation type="submission" date="2020-03" db="EMBL/GenBank/DDBJ databases">
        <title>The deep terrestrial virosphere.</title>
        <authorList>
            <person name="Holmfeldt K."/>
            <person name="Nilsson E."/>
            <person name="Simone D."/>
            <person name="Lopez-Fernandez M."/>
            <person name="Wu X."/>
            <person name="de Brujin I."/>
            <person name="Lundin D."/>
            <person name="Andersson A."/>
            <person name="Bertilsson S."/>
            <person name="Dopson M."/>
        </authorList>
    </citation>
    <scope>NUCLEOTIDE SEQUENCE</scope>
    <source>
        <strain evidence="3">MM415A00412</strain>
        <strain evidence="2">MM415B00498</strain>
    </source>
</reference>
<gene>
    <name evidence="3" type="ORF">MM415A00412_0010</name>
    <name evidence="2" type="ORF">MM415B00498_0040</name>
</gene>
<dbReference type="AlphaFoldDB" id="A0A6M3KLX5"/>
<dbReference type="EMBL" id="MT142485">
    <property type="protein sequence ID" value="QJA82338.1"/>
    <property type="molecule type" value="Genomic_DNA"/>
</dbReference>
<protein>
    <submittedName>
        <fullName evidence="3">Uncharacterized protein</fullName>
    </submittedName>
</protein>
<sequence>MAKRFIDTDIFKKKFIRGLQGAYKLLWIYIFSDCNHAGIWEVDFEIAEIYTGFKYPEINKILEYFKEKIIAVDNGTKWFIPSFIEFQYGSILNPKNKAHNSVISILKKYDLYKGLTSPLEGVKDKDKDKDKDMDQGGAGGIKNSNPATGKYIPPQENELMERSAEIAQMLTEQTSIRIFCQREFKMTEKAIKHQIGKFVKAKVFATQDIHQDDKHYIRYFMNWLALQKKQK</sequence>
<name>A0A6M3KLX5_9ZZZZ</name>
<organism evidence="3">
    <name type="scientific">viral metagenome</name>
    <dbReference type="NCBI Taxonomy" id="1070528"/>
    <lineage>
        <taxon>unclassified sequences</taxon>
        <taxon>metagenomes</taxon>
        <taxon>organismal metagenomes</taxon>
    </lineage>
</organism>
<feature type="compositionally biased region" description="Basic and acidic residues" evidence="1">
    <location>
        <begin position="122"/>
        <end position="134"/>
    </location>
</feature>
<dbReference type="EMBL" id="MT141519">
    <property type="protein sequence ID" value="QJA64425.1"/>
    <property type="molecule type" value="Genomic_DNA"/>
</dbReference>
<accession>A0A6M3KLX5</accession>
<evidence type="ECO:0000313" key="3">
    <source>
        <dbReference type="EMBL" id="QJA82338.1"/>
    </source>
</evidence>
<evidence type="ECO:0000313" key="2">
    <source>
        <dbReference type="EMBL" id="QJA64425.1"/>
    </source>
</evidence>
<feature type="region of interest" description="Disordered" evidence="1">
    <location>
        <begin position="122"/>
        <end position="150"/>
    </location>
</feature>